<dbReference type="AlphaFoldDB" id="A0A8H4Q0R4"/>
<dbReference type="EMBL" id="JAACLJ010000009">
    <property type="protein sequence ID" value="KAF4581049.1"/>
    <property type="molecule type" value="Genomic_DNA"/>
</dbReference>
<dbReference type="OrthoDB" id="10288985at2759"/>
<keyword evidence="1" id="KW-0732">Signal</keyword>
<evidence type="ECO:0008006" key="4">
    <source>
        <dbReference type="Google" id="ProtNLM"/>
    </source>
</evidence>
<gene>
    <name evidence="2" type="ORF">GQ602_007186</name>
</gene>
<feature type="signal peptide" evidence="1">
    <location>
        <begin position="1"/>
        <end position="18"/>
    </location>
</feature>
<evidence type="ECO:0000313" key="3">
    <source>
        <dbReference type="Proteomes" id="UP000562929"/>
    </source>
</evidence>
<keyword evidence="3" id="KW-1185">Reference proteome</keyword>
<sequence>MKWLILAICLAAQVLAHARFHQSMYAYMYSRCRFGIKGYVLHCNGQHIELSVQGNGRWAVSSKNNRFTSVESLDGHWCFREELICRNAGERLSIAPSLNLYGWSLGRIWGFKGSEAPEHVEKVIEVGLCTRDAFTGERTSWFSPGWHRIELSAA</sequence>
<name>A0A8H4Q0R4_9HYPO</name>
<reference evidence="2 3" key="1">
    <citation type="journal article" date="2020" name="G3 (Bethesda)">
        <title>Genetic Underpinnings of Host Manipulation by Ophiocordyceps as Revealed by Comparative Transcriptomics.</title>
        <authorList>
            <person name="Will I."/>
            <person name="Das B."/>
            <person name="Trinh T."/>
            <person name="Brachmann A."/>
            <person name="Ohm R.A."/>
            <person name="de Bekker C."/>
        </authorList>
    </citation>
    <scope>NUCLEOTIDE SEQUENCE [LARGE SCALE GENOMIC DNA]</scope>
    <source>
        <strain evidence="2 3">EC05</strain>
    </source>
</reference>
<accession>A0A8H4Q0R4</accession>
<protein>
    <recommendedName>
        <fullName evidence="4">Cyanovirin-N domain-containing protein</fullName>
    </recommendedName>
</protein>
<dbReference type="Proteomes" id="UP000562929">
    <property type="component" value="Unassembled WGS sequence"/>
</dbReference>
<comment type="caution">
    <text evidence="2">The sequence shown here is derived from an EMBL/GenBank/DDBJ whole genome shotgun (WGS) entry which is preliminary data.</text>
</comment>
<organism evidence="2 3">
    <name type="scientific">Ophiocordyceps camponoti-floridani</name>
    <dbReference type="NCBI Taxonomy" id="2030778"/>
    <lineage>
        <taxon>Eukaryota</taxon>
        <taxon>Fungi</taxon>
        <taxon>Dikarya</taxon>
        <taxon>Ascomycota</taxon>
        <taxon>Pezizomycotina</taxon>
        <taxon>Sordariomycetes</taxon>
        <taxon>Hypocreomycetidae</taxon>
        <taxon>Hypocreales</taxon>
        <taxon>Ophiocordycipitaceae</taxon>
        <taxon>Ophiocordyceps</taxon>
    </lineage>
</organism>
<evidence type="ECO:0000313" key="2">
    <source>
        <dbReference type="EMBL" id="KAF4581049.1"/>
    </source>
</evidence>
<proteinExistence type="predicted"/>
<evidence type="ECO:0000256" key="1">
    <source>
        <dbReference type="SAM" id="SignalP"/>
    </source>
</evidence>
<feature type="chain" id="PRO_5034019552" description="Cyanovirin-N domain-containing protein" evidence="1">
    <location>
        <begin position="19"/>
        <end position="154"/>
    </location>
</feature>